<dbReference type="EMBL" id="CP093350">
    <property type="protein sequence ID" value="WOH11567.1"/>
    <property type="molecule type" value="Genomic_DNA"/>
</dbReference>
<dbReference type="GO" id="GO:0008270">
    <property type="term" value="F:zinc ion binding"/>
    <property type="evidence" value="ECO:0007669"/>
    <property type="project" value="UniProtKB-KW"/>
</dbReference>
<accession>A0AAF0XQS9</accession>
<name>A0AAF0XQS9_DAUCS</name>
<dbReference type="InterPro" id="IPR025836">
    <property type="entry name" value="Zn_knuckle_CX2CX4HX4C"/>
</dbReference>
<sequence>MKIKREGGDWSWVNFKYERLSTFCFVCGRLGHSERDCNVVYANPGKEIERTYGTWLRAPNKNTKIEIASRWLRNGESNSNWEGNAVNSNMPATGSGETKNKAKFKEDGNLVVTNPEDNDRIIVTARNQEITGIGGKVLNEIDLQEEINGREDYIVDPKRRRMEGELISEDNGPKKMQTDGPSQIIQNEHTTVPKNLTVAGSGNQARLAL</sequence>
<evidence type="ECO:0000313" key="3">
    <source>
        <dbReference type="EMBL" id="WOH11567.1"/>
    </source>
</evidence>
<dbReference type="InterPro" id="IPR036875">
    <property type="entry name" value="Znf_CCHC_sf"/>
</dbReference>
<dbReference type="Pfam" id="PF14392">
    <property type="entry name" value="zf-CCHC_4"/>
    <property type="match status" value="1"/>
</dbReference>
<evidence type="ECO:0000313" key="4">
    <source>
        <dbReference type="Proteomes" id="UP000077755"/>
    </source>
</evidence>
<reference evidence="3" key="1">
    <citation type="journal article" date="2016" name="Nat. Genet.">
        <title>A high-quality carrot genome assembly provides new insights into carotenoid accumulation and asterid genome evolution.</title>
        <authorList>
            <person name="Iorizzo M."/>
            <person name="Ellison S."/>
            <person name="Senalik D."/>
            <person name="Zeng P."/>
            <person name="Satapoomin P."/>
            <person name="Huang J."/>
            <person name="Bowman M."/>
            <person name="Iovene M."/>
            <person name="Sanseverino W."/>
            <person name="Cavagnaro P."/>
            <person name="Yildiz M."/>
            <person name="Macko-Podgorni A."/>
            <person name="Moranska E."/>
            <person name="Grzebelus E."/>
            <person name="Grzebelus D."/>
            <person name="Ashrafi H."/>
            <person name="Zheng Z."/>
            <person name="Cheng S."/>
            <person name="Spooner D."/>
            <person name="Van Deynze A."/>
            <person name="Simon P."/>
        </authorList>
    </citation>
    <scope>NUCLEOTIDE SEQUENCE</scope>
    <source>
        <tissue evidence="3">Leaf</tissue>
    </source>
</reference>
<keyword evidence="4" id="KW-1185">Reference proteome</keyword>
<keyword evidence="1" id="KW-0862">Zinc</keyword>
<dbReference type="InterPro" id="IPR001878">
    <property type="entry name" value="Znf_CCHC"/>
</dbReference>
<gene>
    <name evidence="3" type="ORF">DCAR_0831056</name>
</gene>
<reference evidence="3" key="2">
    <citation type="submission" date="2022-03" db="EMBL/GenBank/DDBJ databases">
        <title>Draft title - Genomic analysis of global carrot germplasm unveils the trajectory of domestication and the origin of high carotenoid orange carrot.</title>
        <authorList>
            <person name="Iorizzo M."/>
            <person name="Ellison S."/>
            <person name="Senalik D."/>
            <person name="Macko-Podgorni A."/>
            <person name="Grzebelus D."/>
            <person name="Bostan H."/>
            <person name="Rolling W."/>
            <person name="Curaba J."/>
            <person name="Simon P."/>
        </authorList>
    </citation>
    <scope>NUCLEOTIDE SEQUENCE</scope>
    <source>
        <tissue evidence="3">Leaf</tissue>
    </source>
</reference>
<dbReference type="Proteomes" id="UP000077755">
    <property type="component" value="Chromosome 8"/>
</dbReference>
<protein>
    <recommendedName>
        <fullName evidence="2">CCHC-type domain-containing protein</fullName>
    </recommendedName>
</protein>
<proteinExistence type="predicted"/>
<evidence type="ECO:0000256" key="1">
    <source>
        <dbReference type="PROSITE-ProRule" id="PRU00047"/>
    </source>
</evidence>
<dbReference type="GO" id="GO:0003676">
    <property type="term" value="F:nucleic acid binding"/>
    <property type="evidence" value="ECO:0007669"/>
    <property type="project" value="InterPro"/>
</dbReference>
<evidence type="ECO:0000259" key="2">
    <source>
        <dbReference type="PROSITE" id="PS50158"/>
    </source>
</evidence>
<dbReference type="AlphaFoldDB" id="A0AAF0XQS9"/>
<keyword evidence="1" id="KW-0863">Zinc-finger</keyword>
<feature type="domain" description="CCHC-type" evidence="2">
    <location>
        <begin position="24"/>
        <end position="37"/>
    </location>
</feature>
<organism evidence="3 4">
    <name type="scientific">Daucus carota subsp. sativus</name>
    <name type="common">Carrot</name>
    <dbReference type="NCBI Taxonomy" id="79200"/>
    <lineage>
        <taxon>Eukaryota</taxon>
        <taxon>Viridiplantae</taxon>
        <taxon>Streptophyta</taxon>
        <taxon>Embryophyta</taxon>
        <taxon>Tracheophyta</taxon>
        <taxon>Spermatophyta</taxon>
        <taxon>Magnoliopsida</taxon>
        <taxon>eudicotyledons</taxon>
        <taxon>Gunneridae</taxon>
        <taxon>Pentapetalae</taxon>
        <taxon>asterids</taxon>
        <taxon>campanulids</taxon>
        <taxon>Apiales</taxon>
        <taxon>Apiaceae</taxon>
        <taxon>Apioideae</taxon>
        <taxon>Scandiceae</taxon>
        <taxon>Daucinae</taxon>
        <taxon>Daucus</taxon>
        <taxon>Daucus sect. Daucus</taxon>
    </lineage>
</organism>
<keyword evidence="1" id="KW-0479">Metal-binding</keyword>
<dbReference type="PROSITE" id="PS50158">
    <property type="entry name" value="ZF_CCHC"/>
    <property type="match status" value="1"/>
</dbReference>
<dbReference type="SUPFAM" id="SSF57756">
    <property type="entry name" value="Retrovirus zinc finger-like domains"/>
    <property type="match status" value="1"/>
</dbReference>